<dbReference type="Proteomes" id="UP001168877">
    <property type="component" value="Unassembled WGS sequence"/>
</dbReference>
<dbReference type="AlphaFoldDB" id="A0AA39VNZ0"/>
<dbReference type="InterPro" id="IPR036322">
    <property type="entry name" value="WD40_repeat_dom_sf"/>
</dbReference>
<gene>
    <name evidence="1" type="ORF">LWI29_004894</name>
</gene>
<dbReference type="GO" id="GO:0005737">
    <property type="term" value="C:cytoplasm"/>
    <property type="evidence" value="ECO:0007669"/>
    <property type="project" value="TreeGrafter"/>
</dbReference>
<keyword evidence="2" id="KW-1185">Reference proteome</keyword>
<dbReference type="GO" id="GO:0005096">
    <property type="term" value="F:GTPase activator activity"/>
    <property type="evidence" value="ECO:0007669"/>
    <property type="project" value="TreeGrafter"/>
</dbReference>
<dbReference type="SUPFAM" id="SSF50978">
    <property type="entry name" value="WD40 repeat-like"/>
    <property type="match status" value="1"/>
</dbReference>
<name>A0AA39VNZ0_ACESA</name>
<dbReference type="GO" id="GO:0006893">
    <property type="term" value="P:Golgi to plasma membrane transport"/>
    <property type="evidence" value="ECO:0007669"/>
    <property type="project" value="TreeGrafter"/>
</dbReference>
<dbReference type="GO" id="GO:0006887">
    <property type="term" value="P:exocytosis"/>
    <property type="evidence" value="ECO:0007669"/>
    <property type="project" value="TreeGrafter"/>
</dbReference>
<dbReference type="GO" id="GO:0019905">
    <property type="term" value="F:syntaxin binding"/>
    <property type="evidence" value="ECO:0007669"/>
    <property type="project" value="TreeGrafter"/>
</dbReference>
<dbReference type="GO" id="GO:0045159">
    <property type="term" value="F:myosin II binding"/>
    <property type="evidence" value="ECO:0007669"/>
    <property type="project" value="TreeGrafter"/>
</dbReference>
<dbReference type="GO" id="GO:0005886">
    <property type="term" value="C:plasma membrane"/>
    <property type="evidence" value="ECO:0007669"/>
    <property type="project" value="TreeGrafter"/>
</dbReference>
<evidence type="ECO:0000313" key="1">
    <source>
        <dbReference type="EMBL" id="KAK0586316.1"/>
    </source>
</evidence>
<sequence length="209" mass="23663">MHPTAEIADGRIKVIGGDNIEGLFVSPKQLTFKNLEFLRNQGFLVNISNENEIQVWDLEHRRINSTFRWESNITAFSVIHSTSYMYLGDEYGMVSVLKKESLHNCHIMFPQMSLLMLCLDWSSRIESLKCVGRVDLTLSGLFANLGGMESCDTLLFVLSNLGQLDVYDDSCLSSLMSRKEKWTSASSLQYPTVIPTIEPYMIGKAWFGS</sequence>
<accession>A0AA39VNZ0</accession>
<protein>
    <submittedName>
        <fullName evidence="1">Uncharacterized protein</fullName>
    </submittedName>
</protein>
<dbReference type="EMBL" id="JAUESC010000382">
    <property type="protein sequence ID" value="KAK0586316.1"/>
    <property type="molecule type" value="Genomic_DNA"/>
</dbReference>
<dbReference type="PANTHER" id="PTHR10241">
    <property type="entry name" value="LETHAL 2 GIANT LARVAE PROTEIN"/>
    <property type="match status" value="1"/>
</dbReference>
<comment type="caution">
    <text evidence="1">The sequence shown here is derived from an EMBL/GenBank/DDBJ whole genome shotgun (WGS) entry which is preliminary data.</text>
</comment>
<dbReference type="PANTHER" id="PTHR10241:SF38">
    <property type="entry name" value="TRANSDUCIN FAMILY PROTEIN _ WD-40 REPEAT FAMILY PROTEIN"/>
    <property type="match status" value="1"/>
</dbReference>
<reference evidence="1" key="1">
    <citation type="journal article" date="2022" name="Plant J.">
        <title>Strategies of tolerance reflected in two North American maple genomes.</title>
        <authorList>
            <person name="McEvoy S.L."/>
            <person name="Sezen U.U."/>
            <person name="Trouern-Trend A."/>
            <person name="McMahon S.M."/>
            <person name="Schaberg P.G."/>
            <person name="Yang J."/>
            <person name="Wegrzyn J.L."/>
            <person name="Swenson N.G."/>
        </authorList>
    </citation>
    <scope>NUCLEOTIDE SEQUENCE</scope>
    <source>
        <strain evidence="1">NS2018</strain>
    </source>
</reference>
<reference evidence="1" key="2">
    <citation type="submission" date="2023-06" db="EMBL/GenBank/DDBJ databases">
        <authorList>
            <person name="Swenson N.G."/>
            <person name="Wegrzyn J.L."/>
            <person name="Mcevoy S.L."/>
        </authorList>
    </citation>
    <scope>NUCLEOTIDE SEQUENCE</scope>
    <source>
        <strain evidence="1">NS2018</strain>
        <tissue evidence="1">Leaf</tissue>
    </source>
</reference>
<proteinExistence type="predicted"/>
<evidence type="ECO:0000313" key="2">
    <source>
        <dbReference type="Proteomes" id="UP001168877"/>
    </source>
</evidence>
<organism evidence="1 2">
    <name type="scientific">Acer saccharum</name>
    <name type="common">Sugar maple</name>
    <dbReference type="NCBI Taxonomy" id="4024"/>
    <lineage>
        <taxon>Eukaryota</taxon>
        <taxon>Viridiplantae</taxon>
        <taxon>Streptophyta</taxon>
        <taxon>Embryophyta</taxon>
        <taxon>Tracheophyta</taxon>
        <taxon>Spermatophyta</taxon>
        <taxon>Magnoliopsida</taxon>
        <taxon>eudicotyledons</taxon>
        <taxon>Gunneridae</taxon>
        <taxon>Pentapetalae</taxon>
        <taxon>rosids</taxon>
        <taxon>malvids</taxon>
        <taxon>Sapindales</taxon>
        <taxon>Sapindaceae</taxon>
        <taxon>Hippocastanoideae</taxon>
        <taxon>Acereae</taxon>
        <taxon>Acer</taxon>
    </lineage>
</organism>